<evidence type="ECO:0000256" key="2">
    <source>
        <dbReference type="ARBA" id="ARBA00022679"/>
    </source>
</evidence>
<evidence type="ECO:0000313" key="5">
    <source>
        <dbReference type="EMBL" id="GAA5187198.1"/>
    </source>
</evidence>
<reference evidence="6" key="1">
    <citation type="journal article" date="2019" name="Int. J. Syst. Evol. Microbiol.">
        <title>The Global Catalogue of Microorganisms (GCM) 10K type strain sequencing project: providing services to taxonomists for standard genome sequencing and annotation.</title>
        <authorList>
            <consortium name="The Broad Institute Genomics Platform"/>
            <consortium name="The Broad Institute Genome Sequencing Center for Infectious Disease"/>
            <person name="Wu L."/>
            <person name="Ma J."/>
        </authorList>
    </citation>
    <scope>NUCLEOTIDE SEQUENCE [LARGE SCALE GENOMIC DNA]</scope>
    <source>
        <strain evidence="6">JCM 18720</strain>
    </source>
</reference>
<dbReference type="PANTHER" id="PTHR10434">
    <property type="entry name" value="1-ACYL-SN-GLYCEROL-3-PHOSPHATE ACYLTRANSFERASE"/>
    <property type="match status" value="1"/>
</dbReference>
<accession>A0ABP9RVA4</accession>
<sequence>MLSKIAASLLRLGGWRIQGQPPSTHRYIAIVAPHTSNWDFMIGLLVRTALKIPARFIGKHQLFRPPLGWLMRALGGRPVDRRRSNNLVEGVVKLFEGESEFVLALTPEGTRSQVSRWKTGFYHISQGANVPIQPVALDYRQRRVVFGPLLWPGDSKAADMAQLLAFFRCHPGRFRQAIPHYQHQDAPPRQSRQ</sequence>
<dbReference type="PANTHER" id="PTHR10434:SF9">
    <property type="entry name" value="PHOSPHOLIPID_GLYCEROL ACYLTRANSFERASE DOMAIN-CONTAINING PROTEIN"/>
    <property type="match status" value="1"/>
</dbReference>
<evidence type="ECO:0000313" key="6">
    <source>
        <dbReference type="Proteomes" id="UP001501600"/>
    </source>
</evidence>
<dbReference type="RefSeq" id="WP_345315405.1">
    <property type="nucleotide sequence ID" value="NZ_BAABLF010000004.1"/>
</dbReference>
<protein>
    <submittedName>
        <fullName evidence="5">Lysophospholipid acyltransferase family protein</fullName>
    </submittedName>
</protein>
<dbReference type="SMART" id="SM00563">
    <property type="entry name" value="PlsC"/>
    <property type="match status" value="1"/>
</dbReference>
<dbReference type="CDD" id="cd07988">
    <property type="entry name" value="LPLAT_ABO13168-like"/>
    <property type="match status" value="1"/>
</dbReference>
<keyword evidence="2" id="KW-0808">Transferase</keyword>
<proteinExistence type="predicted"/>
<dbReference type="EMBL" id="BAABLF010000004">
    <property type="protein sequence ID" value="GAA5187198.1"/>
    <property type="molecule type" value="Genomic_DNA"/>
</dbReference>
<evidence type="ECO:0000256" key="1">
    <source>
        <dbReference type="ARBA" id="ARBA00005189"/>
    </source>
</evidence>
<organism evidence="5 6">
    <name type="scientific">Ferrimonas gelatinilytica</name>
    <dbReference type="NCBI Taxonomy" id="1255257"/>
    <lineage>
        <taxon>Bacteria</taxon>
        <taxon>Pseudomonadati</taxon>
        <taxon>Pseudomonadota</taxon>
        <taxon>Gammaproteobacteria</taxon>
        <taxon>Alteromonadales</taxon>
        <taxon>Ferrimonadaceae</taxon>
        <taxon>Ferrimonas</taxon>
    </lineage>
</organism>
<comment type="pathway">
    <text evidence="1">Lipid metabolism.</text>
</comment>
<gene>
    <name evidence="5" type="ORF">GCM10025772_04410</name>
</gene>
<dbReference type="Proteomes" id="UP001501600">
    <property type="component" value="Unassembled WGS sequence"/>
</dbReference>
<name>A0ABP9RVA4_9GAMM</name>
<keyword evidence="6" id="KW-1185">Reference proteome</keyword>
<evidence type="ECO:0000259" key="4">
    <source>
        <dbReference type="SMART" id="SM00563"/>
    </source>
</evidence>
<dbReference type="InterPro" id="IPR002123">
    <property type="entry name" value="Plipid/glycerol_acylTrfase"/>
</dbReference>
<keyword evidence="3 5" id="KW-0012">Acyltransferase</keyword>
<evidence type="ECO:0000256" key="3">
    <source>
        <dbReference type="ARBA" id="ARBA00023315"/>
    </source>
</evidence>
<dbReference type="Pfam" id="PF01553">
    <property type="entry name" value="Acyltransferase"/>
    <property type="match status" value="1"/>
</dbReference>
<dbReference type="GO" id="GO:0016746">
    <property type="term" value="F:acyltransferase activity"/>
    <property type="evidence" value="ECO:0007669"/>
    <property type="project" value="UniProtKB-KW"/>
</dbReference>
<feature type="domain" description="Phospholipid/glycerol acyltransferase" evidence="4">
    <location>
        <begin position="28"/>
        <end position="140"/>
    </location>
</feature>
<dbReference type="SUPFAM" id="SSF69593">
    <property type="entry name" value="Glycerol-3-phosphate (1)-acyltransferase"/>
    <property type="match status" value="1"/>
</dbReference>
<comment type="caution">
    <text evidence="5">The sequence shown here is derived from an EMBL/GenBank/DDBJ whole genome shotgun (WGS) entry which is preliminary data.</text>
</comment>